<feature type="domain" description="Protein kinase" evidence="13">
    <location>
        <begin position="1"/>
        <end position="267"/>
    </location>
</feature>
<dbReference type="PROSITE" id="PS00108">
    <property type="entry name" value="PROTEIN_KINASE_ST"/>
    <property type="match status" value="1"/>
</dbReference>
<dbReference type="GO" id="GO:0051301">
    <property type="term" value="P:cell division"/>
    <property type="evidence" value="ECO:0007669"/>
    <property type="project" value="UniProtKB-KW"/>
</dbReference>
<dbReference type="GO" id="GO:0000082">
    <property type="term" value="P:G1/S transition of mitotic cell cycle"/>
    <property type="evidence" value="ECO:0007669"/>
    <property type="project" value="TreeGrafter"/>
</dbReference>
<dbReference type="PROSITE" id="PS00107">
    <property type="entry name" value="PROTEIN_KINASE_ATP"/>
    <property type="match status" value="1"/>
</dbReference>
<evidence type="ECO:0000313" key="15">
    <source>
        <dbReference type="Proteomes" id="UP000193411"/>
    </source>
</evidence>
<dbReference type="PANTHER" id="PTHR24056">
    <property type="entry name" value="CELL DIVISION PROTEIN KINASE"/>
    <property type="match status" value="1"/>
</dbReference>
<dbReference type="GO" id="GO:0005737">
    <property type="term" value="C:cytoplasm"/>
    <property type="evidence" value="ECO:0007669"/>
    <property type="project" value="TreeGrafter"/>
</dbReference>
<dbReference type="GO" id="GO:0007165">
    <property type="term" value="P:signal transduction"/>
    <property type="evidence" value="ECO:0007669"/>
    <property type="project" value="TreeGrafter"/>
</dbReference>
<comment type="catalytic activity">
    <reaction evidence="10">
        <text>L-seryl-[protein] + ATP = O-phospho-L-seryl-[protein] + ADP + H(+)</text>
        <dbReference type="Rhea" id="RHEA:17989"/>
        <dbReference type="Rhea" id="RHEA-COMP:9863"/>
        <dbReference type="Rhea" id="RHEA-COMP:11604"/>
        <dbReference type="ChEBI" id="CHEBI:15378"/>
        <dbReference type="ChEBI" id="CHEBI:29999"/>
        <dbReference type="ChEBI" id="CHEBI:30616"/>
        <dbReference type="ChEBI" id="CHEBI:83421"/>
        <dbReference type="ChEBI" id="CHEBI:456216"/>
        <dbReference type="EC" id="2.7.11.22"/>
    </reaction>
</comment>
<dbReference type="GO" id="GO:0005524">
    <property type="term" value="F:ATP binding"/>
    <property type="evidence" value="ECO:0007669"/>
    <property type="project" value="UniProtKB-UniRule"/>
</dbReference>
<dbReference type="PANTHER" id="PTHR24056:SF254">
    <property type="entry name" value="CYCLIN-DEPENDENT KINASE 2"/>
    <property type="match status" value="1"/>
</dbReference>
<gene>
    <name evidence="14" type="ORF">BCR44DRAFT_1440356</name>
</gene>
<feature type="non-terminal residue" evidence="14">
    <location>
        <position position="1"/>
    </location>
</feature>
<evidence type="ECO:0000256" key="11">
    <source>
        <dbReference type="PROSITE-ProRule" id="PRU10141"/>
    </source>
</evidence>
<dbReference type="Pfam" id="PF00069">
    <property type="entry name" value="Pkinase"/>
    <property type="match status" value="1"/>
</dbReference>
<evidence type="ECO:0000256" key="6">
    <source>
        <dbReference type="ARBA" id="ARBA00022777"/>
    </source>
</evidence>
<accession>A0A1Y2HCQ3</accession>
<dbReference type="SMART" id="SM00220">
    <property type="entry name" value="S_TKc"/>
    <property type="match status" value="1"/>
</dbReference>
<keyword evidence="14" id="KW-0131">Cell cycle</keyword>
<evidence type="ECO:0000256" key="9">
    <source>
        <dbReference type="ARBA" id="ARBA00047811"/>
    </source>
</evidence>
<dbReference type="GO" id="GO:0051445">
    <property type="term" value="P:regulation of meiotic cell cycle"/>
    <property type="evidence" value="ECO:0007669"/>
    <property type="project" value="TreeGrafter"/>
</dbReference>
<dbReference type="Gene3D" id="1.10.510.10">
    <property type="entry name" value="Transferase(Phosphotransferase) domain 1"/>
    <property type="match status" value="2"/>
</dbReference>
<evidence type="ECO:0000256" key="5">
    <source>
        <dbReference type="ARBA" id="ARBA00022741"/>
    </source>
</evidence>
<dbReference type="InterPro" id="IPR011009">
    <property type="entry name" value="Kinase-like_dom_sf"/>
</dbReference>
<dbReference type="FunFam" id="3.30.200.20:FF:000375">
    <property type="entry name" value="Cell division related protein kinase 2"/>
    <property type="match status" value="1"/>
</dbReference>
<dbReference type="AlphaFoldDB" id="A0A1Y2HCQ3"/>
<dbReference type="CDD" id="cd07829">
    <property type="entry name" value="STKc_CDK_like"/>
    <property type="match status" value="1"/>
</dbReference>
<dbReference type="InterPro" id="IPR008271">
    <property type="entry name" value="Ser/Thr_kinase_AS"/>
</dbReference>
<name>A0A1Y2HCQ3_9FUNG</name>
<dbReference type="EC" id="2.7.11.22" evidence="2"/>
<comment type="similarity">
    <text evidence="1">Belongs to the protein kinase superfamily. CMGC Ser/Thr protein kinase family. CDC2/CDKX subfamily.</text>
</comment>
<dbReference type="GO" id="GO:0004693">
    <property type="term" value="F:cyclin-dependent protein serine/threonine kinase activity"/>
    <property type="evidence" value="ECO:0007669"/>
    <property type="project" value="UniProtKB-EC"/>
</dbReference>
<dbReference type="GO" id="GO:0030332">
    <property type="term" value="F:cyclin binding"/>
    <property type="evidence" value="ECO:0007669"/>
    <property type="project" value="TreeGrafter"/>
</dbReference>
<evidence type="ECO:0000313" key="14">
    <source>
        <dbReference type="EMBL" id="ORZ32368.1"/>
    </source>
</evidence>
<keyword evidence="15" id="KW-1185">Reference proteome</keyword>
<keyword evidence="6" id="KW-0418">Kinase</keyword>
<feature type="binding site" evidence="11">
    <location>
        <position position="24"/>
    </location>
    <ligand>
        <name>ATP</name>
        <dbReference type="ChEBI" id="CHEBI:30616"/>
    </ligand>
</feature>
<organism evidence="14 15">
    <name type="scientific">Catenaria anguillulae PL171</name>
    <dbReference type="NCBI Taxonomy" id="765915"/>
    <lineage>
        <taxon>Eukaryota</taxon>
        <taxon>Fungi</taxon>
        <taxon>Fungi incertae sedis</taxon>
        <taxon>Blastocladiomycota</taxon>
        <taxon>Blastocladiomycetes</taxon>
        <taxon>Blastocladiales</taxon>
        <taxon>Catenariaceae</taxon>
        <taxon>Catenaria</taxon>
    </lineage>
</organism>
<protein>
    <recommendedName>
        <fullName evidence="8">Cyclin-dependent kinase 1</fullName>
        <ecNumber evidence="2">2.7.11.22</ecNumber>
    </recommendedName>
</protein>
<dbReference type="PROSITE" id="PS50011">
    <property type="entry name" value="PROTEIN_KINASE_DOM"/>
    <property type="match status" value="1"/>
</dbReference>
<evidence type="ECO:0000259" key="13">
    <source>
        <dbReference type="PROSITE" id="PS50011"/>
    </source>
</evidence>
<keyword evidence="5 11" id="KW-0547">Nucleotide-binding</keyword>
<evidence type="ECO:0000256" key="7">
    <source>
        <dbReference type="ARBA" id="ARBA00022840"/>
    </source>
</evidence>
<sequence>LGEGTYGVVFKAREKATGKIVALKKIKLENEENGMPSTSLREITVLKELRHPNIVQLYTIVYQDKHNLQLVFEFLDYDLKKHMENATEGMPAEVVRSYMYQLLSGMRYCHARRIIHRDLKPQNLLIDANGTLKIADFGLARCFGVPLRNYTHELFKIFQVLGTPDEQIWPGVHDLPDYKPHFPKWPKSSLELYADKLGTAGVDLLDGLLTYFPGQRTSAARALQHPQCSVSHTDREDDVLGKGMVTQVRSLPCDGDLGGLRIVGGTV</sequence>
<dbReference type="EMBL" id="MCFL01000047">
    <property type="protein sequence ID" value="ORZ32368.1"/>
    <property type="molecule type" value="Genomic_DNA"/>
</dbReference>
<dbReference type="InterPro" id="IPR017441">
    <property type="entry name" value="Protein_kinase_ATP_BS"/>
</dbReference>
<dbReference type="SUPFAM" id="SSF56112">
    <property type="entry name" value="Protein kinase-like (PK-like)"/>
    <property type="match status" value="1"/>
</dbReference>
<keyword evidence="14" id="KW-0132">Cell division</keyword>
<evidence type="ECO:0000256" key="12">
    <source>
        <dbReference type="RuleBase" id="RU000304"/>
    </source>
</evidence>
<dbReference type="InterPro" id="IPR000719">
    <property type="entry name" value="Prot_kinase_dom"/>
</dbReference>
<evidence type="ECO:0000256" key="3">
    <source>
        <dbReference type="ARBA" id="ARBA00022527"/>
    </source>
</evidence>
<comment type="catalytic activity">
    <reaction evidence="9">
        <text>L-threonyl-[protein] + ATP = O-phospho-L-threonyl-[protein] + ADP + H(+)</text>
        <dbReference type="Rhea" id="RHEA:46608"/>
        <dbReference type="Rhea" id="RHEA-COMP:11060"/>
        <dbReference type="Rhea" id="RHEA-COMP:11605"/>
        <dbReference type="ChEBI" id="CHEBI:15378"/>
        <dbReference type="ChEBI" id="CHEBI:30013"/>
        <dbReference type="ChEBI" id="CHEBI:30616"/>
        <dbReference type="ChEBI" id="CHEBI:61977"/>
        <dbReference type="ChEBI" id="CHEBI:456216"/>
        <dbReference type="EC" id="2.7.11.22"/>
    </reaction>
</comment>
<dbReference type="Proteomes" id="UP000193411">
    <property type="component" value="Unassembled WGS sequence"/>
</dbReference>
<evidence type="ECO:0000256" key="1">
    <source>
        <dbReference type="ARBA" id="ARBA00006485"/>
    </source>
</evidence>
<dbReference type="GO" id="GO:0005634">
    <property type="term" value="C:nucleus"/>
    <property type="evidence" value="ECO:0007669"/>
    <property type="project" value="TreeGrafter"/>
</dbReference>
<dbReference type="InterPro" id="IPR050108">
    <property type="entry name" value="CDK"/>
</dbReference>
<dbReference type="STRING" id="765915.A0A1Y2HCQ3"/>
<dbReference type="Gene3D" id="3.30.200.20">
    <property type="entry name" value="Phosphorylase Kinase, domain 1"/>
    <property type="match status" value="1"/>
</dbReference>
<evidence type="ECO:0000256" key="2">
    <source>
        <dbReference type="ARBA" id="ARBA00012425"/>
    </source>
</evidence>
<proteinExistence type="inferred from homology"/>
<reference evidence="14 15" key="1">
    <citation type="submission" date="2016-07" db="EMBL/GenBank/DDBJ databases">
        <title>Pervasive Adenine N6-methylation of Active Genes in Fungi.</title>
        <authorList>
            <consortium name="DOE Joint Genome Institute"/>
            <person name="Mondo S.J."/>
            <person name="Dannebaum R.O."/>
            <person name="Kuo R.C."/>
            <person name="Labutti K."/>
            <person name="Haridas S."/>
            <person name="Kuo A."/>
            <person name="Salamov A."/>
            <person name="Ahrendt S.R."/>
            <person name="Lipzen A."/>
            <person name="Sullivan W."/>
            <person name="Andreopoulos W.B."/>
            <person name="Clum A."/>
            <person name="Lindquist E."/>
            <person name="Daum C."/>
            <person name="Ramamoorthy G.K."/>
            <person name="Gryganskyi A."/>
            <person name="Culley D."/>
            <person name="Magnuson J.K."/>
            <person name="James T.Y."/>
            <person name="O'Malley M.A."/>
            <person name="Stajich J.E."/>
            <person name="Spatafora J.W."/>
            <person name="Visel A."/>
            <person name="Grigoriev I.V."/>
        </authorList>
    </citation>
    <scope>NUCLEOTIDE SEQUENCE [LARGE SCALE GENOMIC DNA]</scope>
    <source>
        <strain evidence="14 15">PL171</strain>
    </source>
</reference>
<dbReference type="OrthoDB" id="1732493at2759"/>
<keyword evidence="7 11" id="KW-0067">ATP-binding</keyword>
<keyword evidence="3 12" id="KW-0723">Serine/threonine-protein kinase</keyword>
<keyword evidence="4" id="KW-0808">Transferase</keyword>
<evidence type="ECO:0000256" key="8">
    <source>
        <dbReference type="ARBA" id="ARBA00039266"/>
    </source>
</evidence>
<evidence type="ECO:0000256" key="4">
    <source>
        <dbReference type="ARBA" id="ARBA00022679"/>
    </source>
</evidence>
<comment type="caution">
    <text evidence="14">The sequence shown here is derived from an EMBL/GenBank/DDBJ whole genome shotgun (WGS) entry which is preliminary data.</text>
</comment>
<dbReference type="GO" id="GO:0010389">
    <property type="term" value="P:regulation of G2/M transition of mitotic cell cycle"/>
    <property type="evidence" value="ECO:0007669"/>
    <property type="project" value="TreeGrafter"/>
</dbReference>
<dbReference type="GO" id="GO:0010468">
    <property type="term" value="P:regulation of gene expression"/>
    <property type="evidence" value="ECO:0007669"/>
    <property type="project" value="TreeGrafter"/>
</dbReference>
<dbReference type="FunFam" id="1.10.510.10:FF:000328">
    <property type="entry name" value="Cyclin-dependent kinase 20 isoform 2"/>
    <property type="match status" value="1"/>
</dbReference>
<dbReference type="GO" id="GO:0000307">
    <property type="term" value="C:cyclin-dependent protein kinase holoenzyme complex"/>
    <property type="evidence" value="ECO:0007669"/>
    <property type="project" value="TreeGrafter"/>
</dbReference>
<evidence type="ECO:0000256" key="10">
    <source>
        <dbReference type="ARBA" id="ARBA00048367"/>
    </source>
</evidence>